<dbReference type="KEGG" id="ngr:NAEGRDRAFT_49159"/>
<evidence type="ECO:0000256" key="2">
    <source>
        <dbReference type="SAM" id="SignalP"/>
    </source>
</evidence>
<sequence>MLMALLVFNQPALVVGKLCRNPSQVDEESKEFNKENQNTNYNTMSVDHSTSSAAIVPIQEYVDESKLKNVKKNGETHGKETDDEENQKNVEKTQETPVNEAMRETESIVIKNLYYLGYNCNHSKLDEKIQTIFKISELKKKVKMRQIAFEPTRSAKKLNSEHANGADILLVKYGISSDFPYIAIKGFGDYEISNKANEILRQSSQ</sequence>
<feature type="chain" id="PRO_5003038485" evidence="2">
    <location>
        <begin position="17"/>
        <end position="205"/>
    </location>
</feature>
<evidence type="ECO:0000313" key="4">
    <source>
        <dbReference type="Proteomes" id="UP000006671"/>
    </source>
</evidence>
<dbReference type="VEuPathDB" id="AmoebaDB:NAEGRDRAFT_49159"/>
<organism evidence="4">
    <name type="scientific">Naegleria gruberi</name>
    <name type="common">Amoeba</name>
    <dbReference type="NCBI Taxonomy" id="5762"/>
    <lineage>
        <taxon>Eukaryota</taxon>
        <taxon>Discoba</taxon>
        <taxon>Heterolobosea</taxon>
        <taxon>Tetramitia</taxon>
        <taxon>Eutetramitia</taxon>
        <taxon>Vahlkampfiidae</taxon>
        <taxon>Naegleria</taxon>
    </lineage>
</organism>
<reference evidence="3 4" key="1">
    <citation type="journal article" date="2010" name="Cell">
        <title>The genome of Naegleria gruberi illuminates early eukaryotic versatility.</title>
        <authorList>
            <person name="Fritz-Laylin L.K."/>
            <person name="Prochnik S.E."/>
            <person name="Ginger M.L."/>
            <person name="Dacks J.B."/>
            <person name="Carpenter M.L."/>
            <person name="Field M.C."/>
            <person name="Kuo A."/>
            <person name="Paredez A."/>
            <person name="Chapman J."/>
            <person name="Pham J."/>
            <person name="Shu S."/>
            <person name="Neupane R."/>
            <person name="Cipriano M."/>
            <person name="Mancuso J."/>
            <person name="Tu H."/>
            <person name="Salamov A."/>
            <person name="Lindquist E."/>
            <person name="Shapiro H."/>
            <person name="Lucas S."/>
            <person name="Grigoriev I.V."/>
            <person name="Cande W.Z."/>
            <person name="Fulton C."/>
            <person name="Rokhsar D.S."/>
            <person name="Dawson S.C."/>
        </authorList>
    </citation>
    <scope>NUCLEOTIDE SEQUENCE [LARGE SCALE GENOMIC DNA]</scope>
    <source>
        <strain evidence="3 4">NEG-M</strain>
    </source>
</reference>
<feature type="signal peptide" evidence="2">
    <location>
        <begin position="1"/>
        <end position="16"/>
    </location>
</feature>
<evidence type="ECO:0000313" key="3">
    <source>
        <dbReference type="EMBL" id="EFC44506.1"/>
    </source>
</evidence>
<dbReference type="Proteomes" id="UP000006671">
    <property type="component" value="Unassembled WGS sequence"/>
</dbReference>
<protein>
    <submittedName>
        <fullName evidence="3">Predicted protein</fullName>
    </submittedName>
</protein>
<feature type="compositionally biased region" description="Basic and acidic residues" evidence="1">
    <location>
        <begin position="66"/>
        <end position="94"/>
    </location>
</feature>
<dbReference type="AlphaFoldDB" id="D2VFP3"/>
<dbReference type="EMBL" id="GG738868">
    <property type="protein sequence ID" value="EFC44506.1"/>
    <property type="molecule type" value="Genomic_DNA"/>
</dbReference>
<proteinExistence type="predicted"/>
<gene>
    <name evidence="3" type="ORF">NAEGRDRAFT_49159</name>
</gene>
<accession>D2VFP3</accession>
<feature type="region of interest" description="Disordered" evidence="1">
    <location>
        <begin position="66"/>
        <end position="100"/>
    </location>
</feature>
<name>D2VFP3_NAEGR</name>
<dbReference type="RefSeq" id="XP_002677250.1">
    <property type="nucleotide sequence ID" value="XM_002677204.1"/>
</dbReference>
<evidence type="ECO:0000256" key="1">
    <source>
        <dbReference type="SAM" id="MobiDB-lite"/>
    </source>
</evidence>
<keyword evidence="2" id="KW-0732">Signal</keyword>
<keyword evidence="4" id="KW-1185">Reference proteome</keyword>
<dbReference type="GeneID" id="8848447"/>
<dbReference type="InParanoid" id="D2VFP3"/>